<dbReference type="Gene3D" id="2.70.70.10">
    <property type="entry name" value="Glucose Permease (Domain IIA)"/>
    <property type="match status" value="1"/>
</dbReference>
<evidence type="ECO:0000313" key="6">
    <source>
        <dbReference type="Proteomes" id="UP000032735"/>
    </source>
</evidence>
<comment type="similarity">
    <text evidence="1">Belongs to the E.coli NlpD/Haemophilus LppB family.</text>
</comment>
<gene>
    <name evidence="5" type="primary">nlpD</name>
    <name evidence="5" type="ORF">XPG1_2763</name>
</gene>
<dbReference type="InterPro" id="IPR036779">
    <property type="entry name" value="LysM_dom_sf"/>
</dbReference>
<dbReference type="InterPro" id="IPR018392">
    <property type="entry name" value="LysM"/>
</dbReference>
<dbReference type="AlphaFoldDB" id="A0A068R8F2"/>
<feature type="signal peptide" evidence="3">
    <location>
        <begin position="1"/>
        <end position="20"/>
    </location>
</feature>
<dbReference type="InterPro" id="IPR016047">
    <property type="entry name" value="M23ase_b-sheet_dom"/>
</dbReference>
<dbReference type="CDD" id="cd00118">
    <property type="entry name" value="LysM"/>
    <property type="match status" value="1"/>
</dbReference>
<evidence type="ECO:0000313" key="5">
    <source>
        <dbReference type="EMBL" id="CDG22415.1"/>
    </source>
</evidence>
<dbReference type="GO" id="GO:0009279">
    <property type="term" value="C:cell outer membrane"/>
    <property type="evidence" value="ECO:0007669"/>
    <property type="project" value="TreeGrafter"/>
</dbReference>
<dbReference type="STRING" id="1354304.XPG1_2763"/>
<feature type="chain" id="PRO_5001652430" evidence="3">
    <location>
        <begin position="21"/>
        <end position="356"/>
    </location>
</feature>
<protein>
    <submittedName>
        <fullName evidence="5">Lipoprotein nlpD</fullName>
    </submittedName>
</protein>
<evidence type="ECO:0000256" key="2">
    <source>
        <dbReference type="SAM" id="MobiDB-lite"/>
    </source>
</evidence>
<feature type="region of interest" description="Disordered" evidence="2">
    <location>
        <begin position="36"/>
        <end position="72"/>
    </location>
</feature>
<dbReference type="NCBIfam" id="NF008123">
    <property type="entry name" value="PRK10871.1"/>
    <property type="match status" value="1"/>
</dbReference>
<accession>A0A068R8F2</accession>
<dbReference type="Pfam" id="PF01551">
    <property type="entry name" value="Peptidase_M23"/>
    <property type="match status" value="1"/>
</dbReference>
<feature type="domain" description="LysM" evidence="4">
    <location>
        <begin position="113"/>
        <end position="157"/>
    </location>
</feature>
<dbReference type="GO" id="GO:0004222">
    <property type="term" value="F:metalloendopeptidase activity"/>
    <property type="evidence" value="ECO:0007669"/>
    <property type="project" value="TreeGrafter"/>
</dbReference>
<name>A0A068R8F2_9GAMM</name>
<dbReference type="OrthoDB" id="9795421at2"/>
<dbReference type="InterPro" id="IPR050570">
    <property type="entry name" value="Cell_wall_metabolism_enzyme"/>
</dbReference>
<dbReference type="PROSITE" id="PS51257">
    <property type="entry name" value="PROKAR_LIPOPROTEIN"/>
    <property type="match status" value="1"/>
</dbReference>
<dbReference type="KEGG" id="xpo:XPG1_2763"/>
<dbReference type="GO" id="GO:0032153">
    <property type="term" value="C:cell division site"/>
    <property type="evidence" value="ECO:0007669"/>
    <property type="project" value="TreeGrafter"/>
</dbReference>
<dbReference type="CDD" id="cd12797">
    <property type="entry name" value="M23_peptidase"/>
    <property type="match status" value="1"/>
</dbReference>
<dbReference type="SMART" id="SM00257">
    <property type="entry name" value="LysM"/>
    <property type="match status" value="1"/>
</dbReference>
<feature type="compositionally biased region" description="Low complexity" evidence="2">
    <location>
        <begin position="50"/>
        <end position="68"/>
    </location>
</feature>
<dbReference type="PANTHER" id="PTHR21666:SF263">
    <property type="entry name" value="MUREIN HYDROLASE ACTIVATOR NLPD"/>
    <property type="match status" value="1"/>
</dbReference>
<dbReference type="RefSeq" id="WP_045959335.1">
    <property type="nucleotide sequence ID" value="NZ_FO704551.1"/>
</dbReference>
<dbReference type="InterPro" id="IPR011055">
    <property type="entry name" value="Dup_hybrid_motif"/>
</dbReference>
<reference evidence="5 6" key="1">
    <citation type="submission" date="2013-07" db="EMBL/GenBank/DDBJ databases">
        <authorList>
            <person name="Genoscope - CEA"/>
        </authorList>
    </citation>
    <scope>NUCLEOTIDE SEQUENCE [LARGE SCALE GENOMIC DNA]</scope>
    <source>
        <strain evidence="5 6">G6</strain>
    </source>
</reference>
<sequence length="356" mass="38834">MNLKKTVKKMKWIIASTVMAAVLVGCSNTPNRPAPIVTIDNKKNSGGLLSKPSSISTPMPSSSPPISTNRTSDNRAVKHRIPVNDAAADREVQGRIIYNRNYENIPKGSYSRNTYTVKHGDTLFYIAWITGEEFRDLAHKNNLLEPYNLKVGQVLKIGNATSRNGVLIASNSTQSKIKQVDFQKINAYPANIDRQESENMLPKETVSSGDNAVSKSPAAADAGINSAINGTDTINNWRWPAKGKMIVGFSDAQGGNRGIDIAGDRGQPVFATASGKVVYAGNALRGYGNLIIIKHNDDYLSAYAHNDTMLVRDQQNVQVGQKIATMGSTGTSSVKLHFEIRYKGKSVNPLRYLPQR</sequence>
<dbReference type="PROSITE" id="PS51782">
    <property type="entry name" value="LYSM"/>
    <property type="match status" value="1"/>
</dbReference>
<evidence type="ECO:0000256" key="1">
    <source>
        <dbReference type="ARBA" id="ARBA00038420"/>
    </source>
</evidence>
<keyword evidence="6" id="KW-1185">Reference proteome</keyword>
<keyword evidence="5" id="KW-0449">Lipoprotein</keyword>
<organism evidence="5 6">
    <name type="scientific">Xenorhabdus poinarii G6</name>
    <dbReference type="NCBI Taxonomy" id="1354304"/>
    <lineage>
        <taxon>Bacteria</taxon>
        <taxon>Pseudomonadati</taxon>
        <taxon>Pseudomonadota</taxon>
        <taxon>Gammaproteobacteria</taxon>
        <taxon>Enterobacterales</taxon>
        <taxon>Morganellaceae</taxon>
        <taxon>Xenorhabdus</taxon>
    </lineage>
</organism>
<evidence type="ECO:0000259" key="4">
    <source>
        <dbReference type="PROSITE" id="PS51782"/>
    </source>
</evidence>
<dbReference type="EMBL" id="FO704551">
    <property type="protein sequence ID" value="CDG22415.1"/>
    <property type="molecule type" value="Genomic_DNA"/>
</dbReference>
<dbReference type="PANTHER" id="PTHR21666">
    <property type="entry name" value="PEPTIDASE-RELATED"/>
    <property type="match status" value="1"/>
</dbReference>
<keyword evidence="3" id="KW-0732">Signal</keyword>
<dbReference type="Gene3D" id="3.10.350.10">
    <property type="entry name" value="LysM domain"/>
    <property type="match status" value="1"/>
</dbReference>
<dbReference type="HOGENOM" id="CLU_029425_0_1_6"/>
<proteinExistence type="inferred from homology"/>
<dbReference type="Proteomes" id="UP000032735">
    <property type="component" value="Chromosome"/>
</dbReference>
<dbReference type="Pfam" id="PF01476">
    <property type="entry name" value="LysM"/>
    <property type="match status" value="1"/>
</dbReference>
<evidence type="ECO:0000256" key="3">
    <source>
        <dbReference type="SAM" id="SignalP"/>
    </source>
</evidence>
<dbReference type="SUPFAM" id="SSF51261">
    <property type="entry name" value="Duplicated hybrid motif"/>
    <property type="match status" value="1"/>
</dbReference>